<dbReference type="Proteomes" id="UP000294933">
    <property type="component" value="Unassembled WGS sequence"/>
</dbReference>
<evidence type="ECO:0000313" key="1">
    <source>
        <dbReference type="EMBL" id="TDL28433.1"/>
    </source>
</evidence>
<sequence>MLTVSVINPREKREPKVMSPCTHEELSRAKDALEPFKQMIVSAGQPFVRLHCTIPTWCSSSGHCVDLHDLHDLRSRSLLLLHDLLNALRSAGIQANYQLVPSDTDLVVIRVISPAFEAPVVPSQNTVDILSKAHACGRDKALLAVTDEGPMVVIT</sequence>
<keyword evidence="2" id="KW-1185">Reference proteome</keyword>
<organism evidence="1 2">
    <name type="scientific">Rickenella mellea</name>
    <dbReference type="NCBI Taxonomy" id="50990"/>
    <lineage>
        <taxon>Eukaryota</taxon>
        <taxon>Fungi</taxon>
        <taxon>Dikarya</taxon>
        <taxon>Basidiomycota</taxon>
        <taxon>Agaricomycotina</taxon>
        <taxon>Agaricomycetes</taxon>
        <taxon>Hymenochaetales</taxon>
        <taxon>Rickenellaceae</taxon>
        <taxon>Rickenella</taxon>
    </lineage>
</organism>
<protein>
    <submittedName>
        <fullName evidence="1">Uncharacterized protein</fullName>
    </submittedName>
</protein>
<dbReference type="EMBL" id="ML170157">
    <property type="protein sequence ID" value="TDL28433.1"/>
    <property type="molecule type" value="Genomic_DNA"/>
</dbReference>
<evidence type="ECO:0000313" key="2">
    <source>
        <dbReference type="Proteomes" id="UP000294933"/>
    </source>
</evidence>
<proteinExistence type="predicted"/>
<gene>
    <name evidence="1" type="ORF">BD410DRAFT_780935</name>
</gene>
<dbReference type="AlphaFoldDB" id="A0A4Y7QLE8"/>
<accession>A0A4Y7QLE8</accession>
<dbReference type="OrthoDB" id="3143640at2759"/>
<reference evidence="1 2" key="1">
    <citation type="submission" date="2018-06" db="EMBL/GenBank/DDBJ databases">
        <title>A transcriptomic atlas of mushroom development highlights an independent origin of complex multicellularity.</title>
        <authorList>
            <consortium name="DOE Joint Genome Institute"/>
            <person name="Krizsan K."/>
            <person name="Almasi E."/>
            <person name="Merenyi Z."/>
            <person name="Sahu N."/>
            <person name="Viragh M."/>
            <person name="Koszo T."/>
            <person name="Mondo S."/>
            <person name="Kiss B."/>
            <person name="Balint B."/>
            <person name="Kues U."/>
            <person name="Barry K."/>
            <person name="Hegedus J.C."/>
            <person name="Henrissat B."/>
            <person name="Johnson J."/>
            <person name="Lipzen A."/>
            <person name="Ohm R."/>
            <person name="Nagy I."/>
            <person name="Pangilinan J."/>
            <person name="Yan J."/>
            <person name="Xiong Y."/>
            <person name="Grigoriev I.V."/>
            <person name="Hibbett D.S."/>
            <person name="Nagy L.G."/>
        </authorList>
    </citation>
    <scope>NUCLEOTIDE SEQUENCE [LARGE SCALE GENOMIC DNA]</scope>
    <source>
        <strain evidence="1 2">SZMC22713</strain>
    </source>
</reference>
<dbReference type="VEuPathDB" id="FungiDB:BD410DRAFT_780935"/>
<name>A0A4Y7QLE8_9AGAM</name>